<name>A0ACC0J4P2_9ERIC</name>
<gene>
    <name evidence="1" type="ORF">LOK49_LG01G01366</name>
</gene>
<protein>
    <submittedName>
        <fullName evidence="1">Protein TPX2</fullName>
    </submittedName>
</protein>
<organism evidence="1 2">
    <name type="scientific">Camellia lanceoleosa</name>
    <dbReference type="NCBI Taxonomy" id="1840588"/>
    <lineage>
        <taxon>Eukaryota</taxon>
        <taxon>Viridiplantae</taxon>
        <taxon>Streptophyta</taxon>
        <taxon>Embryophyta</taxon>
        <taxon>Tracheophyta</taxon>
        <taxon>Spermatophyta</taxon>
        <taxon>Magnoliopsida</taxon>
        <taxon>eudicotyledons</taxon>
        <taxon>Gunneridae</taxon>
        <taxon>Pentapetalae</taxon>
        <taxon>asterids</taxon>
        <taxon>Ericales</taxon>
        <taxon>Theaceae</taxon>
        <taxon>Camellia</taxon>
    </lineage>
</organism>
<accession>A0ACC0J4P2</accession>
<dbReference type="Proteomes" id="UP001060215">
    <property type="component" value="Chromosome 1"/>
</dbReference>
<evidence type="ECO:0000313" key="2">
    <source>
        <dbReference type="Proteomes" id="UP001060215"/>
    </source>
</evidence>
<comment type="caution">
    <text evidence="1">The sequence shown here is derived from an EMBL/GenBank/DDBJ whole genome shotgun (WGS) entry which is preliminary data.</text>
</comment>
<proteinExistence type="predicted"/>
<keyword evidence="2" id="KW-1185">Reference proteome</keyword>
<evidence type="ECO:0000313" key="1">
    <source>
        <dbReference type="EMBL" id="KAI8032765.1"/>
    </source>
</evidence>
<dbReference type="EMBL" id="CM045758">
    <property type="protein sequence ID" value="KAI8032765.1"/>
    <property type="molecule type" value="Genomic_DNA"/>
</dbReference>
<reference evidence="1 2" key="1">
    <citation type="journal article" date="2022" name="Plant J.">
        <title>Chromosome-level genome of Camellia lanceoleosa provides a valuable resource for understanding genome evolution and self-incompatibility.</title>
        <authorList>
            <person name="Gong W."/>
            <person name="Xiao S."/>
            <person name="Wang L."/>
            <person name="Liao Z."/>
            <person name="Chang Y."/>
            <person name="Mo W."/>
            <person name="Hu G."/>
            <person name="Li W."/>
            <person name="Zhao G."/>
            <person name="Zhu H."/>
            <person name="Hu X."/>
            <person name="Ji K."/>
            <person name="Xiang X."/>
            <person name="Song Q."/>
            <person name="Yuan D."/>
            <person name="Jin S."/>
            <person name="Zhang L."/>
        </authorList>
    </citation>
    <scope>NUCLEOTIDE SEQUENCE [LARGE SCALE GENOMIC DNA]</scope>
    <source>
        <strain evidence="1">SQ_2022a</strain>
    </source>
</reference>
<sequence length="478" mass="54503">MVSQEADTYGDMDEEMEDFVGDYFQDVSEVDFDYEFDAARFFDFTRLESYSEAQDAERWFQSAGTYPPSPFVIKLKLREDTAAKNANASHKSNDGESMTSSSNNLDHDMDPEVFELDDNEKGPKSRNGMAEDIPKAKIKSVAKSSKIRSSTLMQPTASHLAKLSRGREVHSVRFLERSQKPLTKLDERSLRNPLGVDRDATKRQKLENGYLCKVAHLKHQSLLSHKLPKVRQVDPNTVNSRLKVTVPREPDLETAHRAQKHRSRNNSESGEHAKSKGPTFKARPLNRKILKAPSLLPQIKSRRQSPVFQEFHLKTSKRAMQHSSANNNSESISKNEATHTERLNCEEASKQEKCKTLKRVKFLPHNKKIVSSKKDVCTFQNVKEEAKELKLLNDDGLSYNPPIELFNKLSLKSELEHNAISPSKLPLHTKGSKENIPGSLKQVVQRYGRKLSHCGSKWMIPEIGPQPNIYRRRSMNIR</sequence>